<dbReference type="RefSeq" id="XP_007312206.1">
    <property type="nucleotide sequence ID" value="XM_007312144.1"/>
</dbReference>
<dbReference type="OrthoDB" id="2603830at2759"/>
<reference evidence="2" key="1">
    <citation type="journal article" date="2011" name="Science">
        <title>The plant cell wall-decomposing machinery underlies the functional diversity of forest fungi.</title>
        <authorList>
            <person name="Eastwood D.C."/>
            <person name="Floudas D."/>
            <person name="Binder M."/>
            <person name="Majcherczyk A."/>
            <person name="Schneider P."/>
            <person name="Aerts A."/>
            <person name="Asiegbu F.O."/>
            <person name="Baker S.E."/>
            <person name="Barry K."/>
            <person name="Bendiksby M."/>
            <person name="Blumentritt M."/>
            <person name="Coutinho P.M."/>
            <person name="Cullen D."/>
            <person name="de Vries R.P."/>
            <person name="Gathman A."/>
            <person name="Goodell B."/>
            <person name="Henrissat B."/>
            <person name="Ihrmark K."/>
            <person name="Kauserud H."/>
            <person name="Kohler A."/>
            <person name="LaButti K."/>
            <person name="Lapidus A."/>
            <person name="Lavin J.L."/>
            <person name="Lee Y.-H."/>
            <person name="Lindquist E."/>
            <person name="Lilly W."/>
            <person name="Lucas S."/>
            <person name="Morin E."/>
            <person name="Murat C."/>
            <person name="Oguiza J.A."/>
            <person name="Park J."/>
            <person name="Pisabarro A.G."/>
            <person name="Riley R."/>
            <person name="Rosling A."/>
            <person name="Salamov A."/>
            <person name="Schmidt O."/>
            <person name="Schmutz J."/>
            <person name="Skrede I."/>
            <person name="Stenlid J."/>
            <person name="Wiebenga A."/>
            <person name="Xie X."/>
            <person name="Kuees U."/>
            <person name="Hibbett D.S."/>
            <person name="Hoffmeister D."/>
            <person name="Hoegberg N."/>
            <person name="Martin F."/>
            <person name="Grigoriev I.V."/>
            <person name="Watkinson S.C."/>
        </authorList>
    </citation>
    <scope>NUCLEOTIDE SEQUENCE [LARGE SCALE GENOMIC DNA]</scope>
    <source>
        <strain evidence="2">S7.9</strain>
    </source>
</reference>
<protein>
    <submittedName>
        <fullName evidence="1">Uncharacterized protein</fullName>
    </submittedName>
</protein>
<dbReference type="AlphaFoldDB" id="F8NDN8"/>
<organism evidence="2">
    <name type="scientific">Serpula lacrymans var. lacrymans (strain S7.9)</name>
    <name type="common">Dry rot fungus</name>
    <dbReference type="NCBI Taxonomy" id="578457"/>
    <lineage>
        <taxon>Eukaryota</taxon>
        <taxon>Fungi</taxon>
        <taxon>Dikarya</taxon>
        <taxon>Basidiomycota</taxon>
        <taxon>Agaricomycotina</taxon>
        <taxon>Agaricomycetes</taxon>
        <taxon>Agaricomycetidae</taxon>
        <taxon>Boletales</taxon>
        <taxon>Coniophorineae</taxon>
        <taxon>Serpulaceae</taxon>
        <taxon>Serpula</taxon>
    </lineage>
</organism>
<proteinExistence type="predicted"/>
<dbReference type="HOGENOM" id="CLU_987516_0_0_1"/>
<dbReference type="EMBL" id="GL945428">
    <property type="protein sequence ID" value="EGO30322.1"/>
    <property type="molecule type" value="Genomic_DNA"/>
</dbReference>
<evidence type="ECO:0000313" key="2">
    <source>
        <dbReference type="Proteomes" id="UP000008064"/>
    </source>
</evidence>
<dbReference type="Proteomes" id="UP000008064">
    <property type="component" value="Unassembled WGS sequence"/>
</dbReference>
<sequence>MSKCTAAKHVPDGVVDGQFKSWVSDRNDILSTLIQTPKKTVKPLWTKIAIKVEPTLNLWIPTHLGHKAMRTYTITQNSFPNLLNLKATSENKSAASLANRMKILQDNQELKAQLLEYVWKGCTQGGARRSIPWMINSGALINASINFKDQTSDVMQPWKNNMFKTLFQSQWWEPKGEERKYRKKDNPYLHNDATLALIECALLGTINNRMIEFSENSFASRWEHYMNLIQEFREHFPTYLASVFGDIEEFVWGDPSTLSLSESSHLIYDFNALEEAARASKQ</sequence>
<name>F8NDN8_SERL9</name>
<gene>
    <name evidence="1" type="ORF">SERLADRAFT_404547</name>
</gene>
<evidence type="ECO:0000313" key="1">
    <source>
        <dbReference type="EMBL" id="EGO30322.1"/>
    </source>
</evidence>
<dbReference type="KEGG" id="sla:SERLADRAFT_404547"/>
<accession>F8NDN8</accession>
<dbReference type="GeneID" id="18812375"/>